<evidence type="ECO:0000313" key="3">
    <source>
        <dbReference type="Proteomes" id="UP000509346"/>
    </source>
</evidence>
<keyword evidence="3" id="KW-1185">Reference proteome</keyword>
<proteinExistence type="predicted"/>
<protein>
    <submittedName>
        <fullName evidence="2">Uncharacterized protein</fullName>
    </submittedName>
</protein>
<feature type="region of interest" description="Disordered" evidence="1">
    <location>
        <begin position="76"/>
        <end position="98"/>
    </location>
</feature>
<dbReference type="Proteomes" id="UP000509346">
    <property type="component" value="Chromosome"/>
</dbReference>
<dbReference type="EMBL" id="CP058909">
    <property type="protein sequence ID" value="QLH82325.1"/>
    <property type="molecule type" value="Genomic_DNA"/>
</dbReference>
<feature type="region of interest" description="Disordered" evidence="1">
    <location>
        <begin position="1"/>
        <end position="23"/>
    </location>
</feature>
<dbReference type="AlphaFoldDB" id="A0A7D5PBA4"/>
<dbReference type="KEGG" id="hpel:HZS54_12185"/>
<accession>A0A7D5PBA4</accession>
<organism evidence="2 3">
    <name type="scientific">Halosimplex pelagicum</name>
    <dbReference type="NCBI Taxonomy" id="869886"/>
    <lineage>
        <taxon>Archaea</taxon>
        <taxon>Methanobacteriati</taxon>
        <taxon>Methanobacteriota</taxon>
        <taxon>Stenosarchaea group</taxon>
        <taxon>Halobacteria</taxon>
        <taxon>Halobacteriales</taxon>
        <taxon>Haloarculaceae</taxon>
        <taxon>Halosimplex</taxon>
    </lineage>
</organism>
<sequence length="98" mass="10702">MENMEAGSNPPSPESSPAESVTTTATYSGKAFHLFQVVKIRPRPLPGDWPRQWIVVGLDDGVTVATAEFDEMRHYEPTSDDLDGVTPVTEDGTPIYGH</sequence>
<evidence type="ECO:0000313" key="2">
    <source>
        <dbReference type="EMBL" id="QLH82325.1"/>
    </source>
</evidence>
<reference evidence="2 3" key="1">
    <citation type="submission" date="2020-07" db="EMBL/GenBank/DDBJ databases">
        <title>Halosimplex litoreum sp. nov. and Halosimplex rubrum sp. nov., isolated from different salt environments.</title>
        <authorList>
            <person name="Cui H."/>
        </authorList>
    </citation>
    <scope>NUCLEOTIDE SEQUENCE [LARGE SCALE GENOMIC DNA]</scope>
    <source>
        <strain evidence="2 3">R2</strain>
    </source>
</reference>
<evidence type="ECO:0000256" key="1">
    <source>
        <dbReference type="SAM" id="MobiDB-lite"/>
    </source>
</evidence>
<name>A0A7D5PBA4_9EURY</name>
<dbReference type="GeneID" id="56083360"/>
<dbReference type="RefSeq" id="WP_179922793.1">
    <property type="nucleotide sequence ID" value="NZ_CP058909.1"/>
</dbReference>
<gene>
    <name evidence="2" type="ORF">HZS54_12185</name>
</gene>